<dbReference type="Proteomes" id="UP000219072">
    <property type="component" value="Unassembled WGS sequence"/>
</dbReference>
<name>A0A286DWC5_9ACTN</name>
<sequence length="142" mass="14880">MVAVTVGHREDEGDDVRRHHTGRAMAGAHAVRAVVVAHGPLPAAVLMALHRVVGLGVAEVRRRVTRGLPLVDVALFGNDQAEVAETLTAVLDLLAPHRHRVHQCLGGAAPAEGNRFAAATLRRVIAEAADGRPCPVTPRSGA</sequence>
<keyword evidence="2" id="KW-1185">Reference proteome</keyword>
<dbReference type="AlphaFoldDB" id="A0A286DWC5"/>
<evidence type="ECO:0000313" key="2">
    <source>
        <dbReference type="Proteomes" id="UP000219072"/>
    </source>
</evidence>
<reference evidence="1 2" key="1">
    <citation type="submission" date="2017-09" db="EMBL/GenBank/DDBJ databases">
        <authorList>
            <person name="Ehlers B."/>
            <person name="Leendertz F.H."/>
        </authorList>
    </citation>
    <scope>NUCLEOTIDE SEQUENCE [LARGE SCALE GENOMIC DNA]</scope>
    <source>
        <strain evidence="1 2">CGMCC 4.7095</strain>
    </source>
</reference>
<dbReference type="EMBL" id="OCNE01000008">
    <property type="protein sequence ID" value="SOD62920.1"/>
    <property type="molecule type" value="Genomic_DNA"/>
</dbReference>
<organism evidence="1 2">
    <name type="scientific">Streptomyces zhaozhouensis</name>
    <dbReference type="NCBI Taxonomy" id="1300267"/>
    <lineage>
        <taxon>Bacteria</taxon>
        <taxon>Bacillati</taxon>
        <taxon>Actinomycetota</taxon>
        <taxon>Actinomycetes</taxon>
        <taxon>Kitasatosporales</taxon>
        <taxon>Streptomycetaceae</taxon>
        <taxon>Streptomyces</taxon>
    </lineage>
</organism>
<gene>
    <name evidence="1" type="ORF">SAMN06297387_10883</name>
</gene>
<accession>A0A286DWC5</accession>
<proteinExistence type="predicted"/>
<evidence type="ECO:0000313" key="1">
    <source>
        <dbReference type="EMBL" id="SOD62920.1"/>
    </source>
</evidence>
<protein>
    <submittedName>
        <fullName evidence="1">Uncharacterized protein</fullName>
    </submittedName>
</protein>